<comment type="caution">
    <text evidence="1">The sequence shown here is derived from an EMBL/GenBank/DDBJ whole genome shotgun (WGS) entry which is preliminary data.</text>
</comment>
<gene>
    <name evidence="1" type="ORF">DM860_017149</name>
</gene>
<dbReference type="Proteomes" id="UP000249390">
    <property type="component" value="Unassembled WGS sequence"/>
</dbReference>
<dbReference type="PANTHER" id="PTHR33710">
    <property type="entry name" value="BNAC02G09200D PROTEIN"/>
    <property type="match status" value="1"/>
</dbReference>
<dbReference type="AlphaFoldDB" id="A0A328DAV4"/>
<protein>
    <submittedName>
        <fullName evidence="1">Uncharacterized protein</fullName>
    </submittedName>
</protein>
<dbReference type="SUPFAM" id="SSF56219">
    <property type="entry name" value="DNase I-like"/>
    <property type="match status" value="1"/>
</dbReference>
<evidence type="ECO:0000313" key="1">
    <source>
        <dbReference type="EMBL" id="RAL42604.1"/>
    </source>
</evidence>
<reference evidence="1 2" key="1">
    <citation type="submission" date="2018-06" db="EMBL/GenBank/DDBJ databases">
        <title>The Genome of Cuscuta australis (Dodder) Provides Insight into the Evolution of Plant Parasitism.</title>
        <authorList>
            <person name="Liu H."/>
        </authorList>
    </citation>
    <scope>NUCLEOTIDE SEQUENCE [LARGE SCALE GENOMIC DNA]</scope>
    <source>
        <strain evidence="2">cv. Yunnan</strain>
        <tissue evidence="1">Vines</tissue>
    </source>
</reference>
<organism evidence="1 2">
    <name type="scientific">Cuscuta australis</name>
    <dbReference type="NCBI Taxonomy" id="267555"/>
    <lineage>
        <taxon>Eukaryota</taxon>
        <taxon>Viridiplantae</taxon>
        <taxon>Streptophyta</taxon>
        <taxon>Embryophyta</taxon>
        <taxon>Tracheophyta</taxon>
        <taxon>Spermatophyta</taxon>
        <taxon>Magnoliopsida</taxon>
        <taxon>eudicotyledons</taxon>
        <taxon>Gunneridae</taxon>
        <taxon>Pentapetalae</taxon>
        <taxon>asterids</taxon>
        <taxon>lamiids</taxon>
        <taxon>Solanales</taxon>
        <taxon>Convolvulaceae</taxon>
        <taxon>Cuscuteae</taxon>
        <taxon>Cuscuta</taxon>
        <taxon>Cuscuta subgen. Grammica</taxon>
        <taxon>Cuscuta sect. Cleistogrammica</taxon>
    </lineage>
</organism>
<accession>A0A328DAV4</accession>
<name>A0A328DAV4_9ASTE</name>
<dbReference type="Gene3D" id="3.60.10.10">
    <property type="entry name" value="Endonuclease/exonuclease/phosphatase"/>
    <property type="match status" value="1"/>
</dbReference>
<sequence>MDDRVGGNPVTWDETQEFKQCVQVCGLEEIPAEGTKFTWSNKQGPGRRIFSKIDRALANIEWFNEMDTKVHIKVEGLSDHSPLLIKNCSMKSNFSFKFCDMWTLDPSFPKIVKENWSKEVQGRYMYKLVTYLKEIKGQLRQLNKDKFSNIFLQCNVLREELQQTQEAIKNNMDSIALITKERDLIRELNWKMKAARLLKFQQIKQEWVLEGDKDSRLFHAWIKKRRLKNYINTIKNSKGQIVEGNEKVAQVMVEYYQDLLGNTKITDNINIDILAEGKVLTVEQQLKLLAPIHPEEVKKYVFSIPNSKSPGPDGFSSGFFKHQWRVVGETVTKAVLDFFQDGVTLQQINATNICLIPKVDSPESPKDFRPIDCCNVVYKVISKIICSRLKDVLAHLINPNQSAFIEG</sequence>
<proteinExistence type="predicted"/>
<dbReference type="EMBL" id="NQVE01000165">
    <property type="protein sequence ID" value="RAL42604.1"/>
    <property type="molecule type" value="Genomic_DNA"/>
</dbReference>
<dbReference type="PANTHER" id="PTHR33710:SF78">
    <property type="entry name" value="ENDONUCLEASE_EXONUCLEASE_PHOSPHATASE DOMAIN-CONTAINING PROTEIN"/>
    <property type="match status" value="1"/>
</dbReference>
<keyword evidence="2" id="KW-1185">Reference proteome</keyword>
<evidence type="ECO:0000313" key="2">
    <source>
        <dbReference type="Proteomes" id="UP000249390"/>
    </source>
</evidence>
<dbReference type="InterPro" id="IPR036691">
    <property type="entry name" value="Endo/exonu/phosph_ase_sf"/>
</dbReference>